<dbReference type="InterPro" id="IPR006426">
    <property type="entry name" value="Asn_synth_AEB"/>
</dbReference>
<dbReference type="InterPro" id="IPR014729">
    <property type="entry name" value="Rossmann-like_a/b/a_fold"/>
</dbReference>
<dbReference type="Pfam" id="PF00733">
    <property type="entry name" value="Asn_synthase"/>
    <property type="match status" value="1"/>
</dbReference>
<dbReference type="EC" id="6.3.5.4" evidence="3"/>
<keyword evidence="7" id="KW-1185">Reference proteome</keyword>
<evidence type="ECO:0000256" key="2">
    <source>
        <dbReference type="ARBA" id="ARBA00005752"/>
    </source>
</evidence>
<name>A0ABU1QTA8_9BACT</name>
<accession>A0ABU1QTA8</accession>
<protein>
    <recommendedName>
        <fullName evidence="3">asparagine synthase (glutamine-hydrolyzing)</fullName>
        <ecNumber evidence="3">6.3.5.4</ecNumber>
    </recommendedName>
</protein>
<dbReference type="GO" id="GO:0004066">
    <property type="term" value="F:asparagine synthase (glutamine-hydrolyzing) activity"/>
    <property type="evidence" value="ECO:0007669"/>
    <property type="project" value="UniProtKB-EC"/>
</dbReference>
<comment type="similarity">
    <text evidence="2">Belongs to the asparagine synthetase family.</text>
</comment>
<evidence type="ECO:0000256" key="3">
    <source>
        <dbReference type="ARBA" id="ARBA00012737"/>
    </source>
</evidence>
<keyword evidence="6" id="KW-0436">Ligase</keyword>
<gene>
    <name evidence="6" type="ORF">J2W84_000552</name>
</gene>
<dbReference type="CDD" id="cd01991">
    <property type="entry name" value="Asn_synthase_B_C"/>
    <property type="match status" value="1"/>
</dbReference>
<dbReference type="SUPFAM" id="SSF52402">
    <property type="entry name" value="Adenine nucleotide alpha hydrolases-like"/>
    <property type="match status" value="1"/>
</dbReference>
<proteinExistence type="inferred from homology"/>
<dbReference type="SUPFAM" id="SSF56235">
    <property type="entry name" value="N-terminal nucleophile aminohydrolases (Ntn hydrolases)"/>
    <property type="match status" value="1"/>
</dbReference>
<dbReference type="InterPro" id="IPR029055">
    <property type="entry name" value="Ntn_hydrolases_N"/>
</dbReference>
<evidence type="ECO:0000256" key="1">
    <source>
        <dbReference type="ARBA" id="ARBA00005187"/>
    </source>
</evidence>
<dbReference type="EMBL" id="JAVDTI010000001">
    <property type="protein sequence ID" value="MDR6803515.1"/>
    <property type="molecule type" value="Genomic_DNA"/>
</dbReference>
<comment type="catalytic activity">
    <reaction evidence="4">
        <text>L-aspartate + L-glutamine + ATP + H2O = L-asparagine + L-glutamate + AMP + diphosphate + H(+)</text>
        <dbReference type="Rhea" id="RHEA:12228"/>
        <dbReference type="ChEBI" id="CHEBI:15377"/>
        <dbReference type="ChEBI" id="CHEBI:15378"/>
        <dbReference type="ChEBI" id="CHEBI:29985"/>
        <dbReference type="ChEBI" id="CHEBI:29991"/>
        <dbReference type="ChEBI" id="CHEBI:30616"/>
        <dbReference type="ChEBI" id="CHEBI:33019"/>
        <dbReference type="ChEBI" id="CHEBI:58048"/>
        <dbReference type="ChEBI" id="CHEBI:58359"/>
        <dbReference type="ChEBI" id="CHEBI:456215"/>
        <dbReference type="EC" id="6.3.5.4"/>
    </reaction>
</comment>
<sequence>MLIQGVILLGATFQLQKSESGQSISWNKGILEYPSDFNQHSFSETTILGFEGYHQNDVKIWGLNTPFLTSFFDFKAYLKSSGSKLGVGVWYEEDERRLHLVRNLFGTHPLYYLFLPGQLCLFSTNLHALLKSAKSKGISLTPSESRLHAFLTFGRDQSVDYNGETFYKEIKCVLPGHILSVTPQGCSSAPYTRFLIPQSVDTLPGYAEQFRILLENAVRNSLPSGTAPIGSHLSGGLDSSSVSTFTKILAPENPLYTFYYDTQGAGSDDRSYALEVARNIKSDHREIMISDDSLSTVALHTRVLGYPQAAFVAPTFYDGVLKLASQLGCQTLLNGNGGDSIVGSGFEYLTVLFKERKWGLLKELLSKRTQYYSKAYQHKNWKQLSFEQQNNIVEQNFLYRRLSPSLRTMRLRELSTLYREVSAHFHLSPVYFATHAFNSFLKKFNGDTLPPITLLRQDFMESTSNTEVGTNELSTSLRGELPATFRQSFEEIFNQHFVCQNESRFIFGRYYGFENRSPFLDKSLFELCMSVPEVVKFGDGSGRMHFREAMKGILPEKVRLRSQKALIGQRGKNATLQLYVQAKEMLCDTNEVWRYIDRRKFDDTIKFLQTDHLPVENYNRSLFHVTRTVSVAAWLEWLKSEKILQ</sequence>
<evidence type="ECO:0000313" key="6">
    <source>
        <dbReference type="EMBL" id="MDR6803515.1"/>
    </source>
</evidence>
<comment type="pathway">
    <text evidence="1">Amino-acid biosynthesis; L-asparagine biosynthesis; L-asparagine from L-aspartate (L-Gln route): step 1/1.</text>
</comment>
<organism evidence="6 7">
    <name type="scientific">Dyadobacter fermentans</name>
    <dbReference type="NCBI Taxonomy" id="94254"/>
    <lineage>
        <taxon>Bacteria</taxon>
        <taxon>Pseudomonadati</taxon>
        <taxon>Bacteroidota</taxon>
        <taxon>Cytophagia</taxon>
        <taxon>Cytophagales</taxon>
        <taxon>Spirosomataceae</taxon>
        <taxon>Dyadobacter</taxon>
    </lineage>
</organism>
<dbReference type="RefSeq" id="WP_309980951.1">
    <property type="nucleotide sequence ID" value="NZ_JAVDTI010000001.1"/>
</dbReference>
<comment type="caution">
    <text evidence="6">The sequence shown here is derived from an EMBL/GenBank/DDBJ whole genome shotgun (WGS) entry which is preliminary data.</text>
</comment>
<evidence type="ECO:0000259" key="5">
    <source>
        <dbReference type="Pfam" id="PF00733"/>
    </source>
</evidence>
<dbReference type="InterPro" id="IPR001962">
    <property type="entry name" value="Asn_synthase"/>
</dbReference>
<dbReference type="Gene3D" id="3.40.50.620">
    <property type="entry name" value="HUPs"/>
    <property type="match status" value="2"/>
</dbReference>
<evidence type="ECO:0000313" key="7">
    <source>
        <dbReference type="Proteomes" id="UP001264980"/>
    </source>
</evidence>
<dbReference type="Proteomes" id="UP001264980">
    <property type="component" value="Unassembled WGS sequence"/>
</dbReference>
<dbReference type="PANTHER" id="PTHR43284">
    <property type="entry name" value="ASPARAGINE SYNTHETASE (GLUTAMINE-HYDROLYZING)"/>
    <property type="match status" value="1"/>
</dbReference>
<evidence type="ECO:0000256" key="4">
    <source>
        <dbReference type="ARBA" id="ARBA00048741"/>
    </source>
</evidence>
<dbReference type="Gene3D" id="3.60.20.10">
    <property type="entry name" value="Glutamine Phosphoribosylpyrophosphate, subunit 1, domain 1"/>
    <property type="match status" value="1"/>
</dbReference>
<dbReference type="PANTHER" id="PTHR43284:SF1">
    <property type="entry name" value="ASPARAGINE SYNTHETASE"/>
    <property type="match status" value="1"/>
</dbReference>
<feature type="domain" description="Asparagine synthetase" evidence="5">
    <location>
        <begin position="210"/>
        <end position="635"/>
    </location>
</feature>
<reference evidence="6 7" key="1">
    <citation type="submission" date="2023-07" db="EMBL/GenBank/DDBJ databases">
        <title>Sorghum-associated microbial communities from plants grown in Nebraska, USA.</title>
        <authorList>
            <person name="Schachtman D."/>
        </authorList>
    </citation>
    <scope>NUCLEOTIDE SEQUENCE [LARGE SCALE GENOMIC DNA]</scope>
    <source>
        <strain evidence="6 7">BE57</strain>
    </source>
</reference>
<dbReference type="InterPro" id="IPR051786">
    <property type="entry name" value="ASN_synthetase/amidase"/>
</dbReference>
<dbReference type="PIRSF" id="PIRSF001589">
    <property type="entry name" value="Asn_synthetase_glu-h"/>
    <property type="match status" value="1"/>
</dbReference>